<proteinExistence type="predicted"/>
<keyword evidence="3" id="KW-1185">Reference proteome</keyword>
<evidence type="ECO:0000313" key="3">
    <source>
        <dbReference type="Proteomes" id="UP000006462"/>
    </source>
</evidence>
<name>A0ABM9ZXG2_9BACT</name>
<dbReference type="Pfam" id="PF08291">
    <property type="entry name" value="Peptidase_M15_3"/>
    <property type="match status" value="1"/>
</dbReference>
<dbReference type="RefSeq" id="WP_009164008.1">
    <property type="nucleotide sequence ID" value="NZ_ADFP01000031.1"/>
</dbReference>
<gene>
    <name evidence="2" type="ORF">HMPREF7215_2814</name>
</gene>
<dbReference type="InterPro" id="IPR009045">
    <property type="entry name" value="Zn_M74/Hedgehog-like"/>
</dbReference>
<dbReference type="SUPFAM" id="SSF55166">
    <property type="entry name" value="Hedgehog/DD-peptidase"/>
    <property type="match status" value="1"/>
</dbReference>
<evidence type="ECO:0000313" key="2">
    <source>
        <dbReference type="EMBL" id="EFB91553.1"/>
    </source>
</evidence>
<dbReference type="EMBL" id="ADFP01000031">
    <property type="protein sequence ID" value="EFB91553.1"/>
    <property type="molecule type" value="Genomic_DNA"/>
</dbReference>
<sequence>MAREMLSPHFAKDECVCRCGCGLCNVTPRLLALAEKVRDLLGEPMIVTSVCRCRDHNAKVGGSPRSKHVNGRAMDFKTRSDPQAVYDAIVRTWENGELSELGGVGIYDWGIHIDTEKAPDGHLRRWDLRKG</sequence>
<organism evidence="2 3">
    <name type="scientific">Pyramidobacter piscolens W5455</name>
    <dbReference type="NCBI Taxonomy" id="352165"/>
    <lineage>
        <taxon>Bacteria</taxon>
        <taxon>Thermotogati</taxon>
        <taxon>Synergistota</taxon>
        <taxon>Synergistia</taxon>
        <taxon>Synergistales</taxon>
        <taxon>Dethiosulfovibrionaceae</taxon>
        <taxon>Pyramidobacter</taxon>
    </lineage>
</organism>
<feature type="domain" description="Peptidase M15A C-terminal" evidence="1">
    <location>
        <begin position="9"/>
        <end position="114"/>
    </location>
</feature>
<dbReference type="InterPro" id="IPR013230">
    <property type="entry name" value="Peptidase_M15A_C"/>
</dbReference>
<protein>
    <submittedName>
        <fullName evidence="2">Peptidase M15</fullName>
    </submittedName>
</protein>
<reference evidence="2 3" key="1">
    <citation type="submission" date="2009-12" db="EMBL/GenBank/DDBJ databases">
        <authorList>
            <person name="Shrivastava S."/>
            <person name="Madupu R."/>
            <person name="Durkin A.S."/>
            <person name="Torralba M."/>
            <person name="Methe B."/>
            <person name="Sutton G.G."/>
            <person name="Strausberg R.L."/>
            <person name="Nelson K.E."/>
        </authorList>
    </citation>
    <scope>NUCLEOTIDE SEQUENCE [LARGE SCALE GENOMIC DNA]</scope>
    <source>
        <strain evidence="2 3">W5455</strain>
    </source>
</reference>
<comment type="caution">
    <text evidence="2">The sequence shown here is derived from an EMBL/GenBank/DDBJ whole genome shotgun (WGS) entry which is preliminary data.</text>
</comment>
<accession>A0ABM9ZXG2</accession>
<evidence type="ECO:0000259" key="1">
    <source>
        <dbReference type="Pfam" id="PF08291"/>
    </source>
</evidence>
<dbReference type="Proteomes" id="UP000006462">
    <property type="component" value="Unassembled WGS sequence"/>
</dbReference>
<dbReference type="Gene3D" id="3.30.1380.10">
    <property type="match status" value="1"/>
</dbReference>